<evidence type="ECO:0000256" key="1">
    <source>
        <dbReference type="SAM" id="MobiDB-lite"/>
    </source>
</evidence>
<feature type="compositionally biased region" description="Polar residues" evidence="1">
    <location>
        <begin position="288"/>
        <end position="302"/>
    </location>
</feature>
<evidence type="ECO:0000313" key="4">
    <source>
        <dbReference type="Proteomes" id="UP001501736"/>
    </source>
</evidence>
<feature type="transmembrane region" description="Helical" evidence="2">
    <location>
        <begin position="94"/>
        <end position="114"/>
    </location>
</feature>
<sequence>MSPQAPDPQPGAAAAVDGGAAVAAVGTDEAARPPWIAGLARLPAALLAPGLLIHLGVAVGAVLPAALAAACALAGAAVGASLAGAAAERAGERAVLLTAALVHVPVIFVLLAAVDRLAAAHAAVGTDLGDQPVGLLLLVGALALLAGVSCPAVPALARLRRWRARADGADSASPAHAEDQLETGLRRDVRRDEGALILAPVLLGVLAPMIGSSAGPLVGALIAAVVVPLHAMDPRAAAPSPTAESLDAAEAQDDRFEEVVDPPRLPLPGLPQVEQQDRREALPGRSAAESSTVPGESAPSTADWTSRLPRALVWSLGTGGVLGGLWITLLVGSGAAGPRPGAAWGLAVSAVAAVLAARRPPRRIVRLDAVHRRRLAVAVLLLGVVGLVLAQGAAALLATAAPRLLAVVHGPAQLLAAATIGAACGMLLIELHRLLERVVPAGRMSAVLTLAPATVLAGMSLGLLAGGLLGDLLDAAAPGWAPLAGLVAVGPASLLVVGAVLRR</sequence>
<proteinExistence type="predicted"/>
<protein>
    <submittedName>
        <fullName evidence="3">Uncharacterized protein</fullName>
    </submittedName>
</protein>
<feature type="transmembrane region" description="Helical" evidence="2">
    <location>
        <begin position="480"/>
        <end position="501"/>
    </location>
</feature>
<feature type="transmembrane region" description="Helical" evidence="2">
    <location>
        <begin position="447"/>
        <end position="468"/>
    </location>
</feature>
<comment type="caution">
    <text evidence="3">The sequence shown here is derived from an EMBL/GenBank/DDBJ whole genome shotgun (WGS) entry which is preliminary data.</text>
</comment>
<feature type="transmembrane region" description="Helical" evidence="2">
    <location>
        <begin position="412"/>
        <end position="435"/>
    </location>
</feature>
<name>A0ABP6RJX0_9MICC</name>
<keyword evidence="2" id="KW-1133">Transmembrane helix</keyword>
<keyword evidence="2" id="KW-0472">Membrane</keyword>
<accession>A0ABP6RJX0</accession>
<keyword evidence="4" id="KW-1185">Reference proteome</keyword>
<feature type="transmembrane region" description="Helical" evidence="2">
    <location>
        <begin position="51"/>
        <end position="82"/>
    </location>
</feature>
<reference evidence="4" key="1">
    <citation type="journal article" date="2019" name="Int. J. Syst. Evol. Microbiol.">
        <title>The Global Catalogue of Microorganisms (GCM) 10K type strain sequencing project: providing services to taxonomists for standard genome sequencing and annotation.</title>
        <authorList>
            <consortium name="The Broad Institute Genomics Platform"/>
            <consortium name="The Broad Institute Genome Sequencing Center for Infectious Disease"/>
            <person name="Wu L."/>
            <person name="Ma J."/>
        </authorList>
    </citation>
    <scope>NUCLEOTIDE SEQUENCE [LARGE SCALE GENOMIC DNA]</scope>
    <source>
        <strain evidence="4">JCM 11483</strain>
    </source>
</reference>
<gene>
    <name evidence="3" type="ORF">GCM10020260_25530</name>
</gene>
<dbReference type="EMBL" id="BAAAYG010000014">
    <property type="protein sequence ID" value="GAA3287967.1"/>
    <property type="molecule type" value="Genomic_DNA"/>
</dbReference>
<feature type="region of interest" description="Disordered" evidence="1">
    <location>
        <begin position="236"/>
        <end position="302"/>
    </location>
</feature>
<keyword evidence="2" id="KW-0812">Transmembrane</keyword>
<evidence type="ECO:0000313" key="3">
    <source>
        <dbReference type="EMBL" id="GAA3287967.1"/>
    </source>
</evidence>
<organism evidence="3 4">
    <name type="scientific">Nesterenkonia halobia</name>
    <dbReference type="NCBI Taxonomy" id="37922"/>
    <lineage>
        <taxon>Bacteria</taxon>
        <taxon>Bacillati</taxon>
        <taxon>Actinomycetota</taxon>
        <taxon>Actinomycetes</taxon>
        <taxon>Micrococcales</taxon>
        <taxon>Micrococcaceae</taxon>
        <taxon>Nesterenkonia</taxon>
    </lineage>
</organism>
<dbReference type="RefSeq" id="WP_344722006.1">
    <property type="nucleotide sequence ID" value="NZ_BAAAYG010000014.1"/>
</dbReference>
<feature type="transmembrane region" description="Helical" evidence="2">
    <location>
        <begin position="341"/>
        <end position="357"/>
    </location>
</feature>
<feature type="transmembrane region" description="Helical" evidence="2">
    <location>
        <begin position="134"/>
        <end position="157"/>
    </location>
</feature>
<dbReference type="Proteomes" id="UP001501736">
    <property type="component" value="Unassembled WGS sequence"/>
</dbReference>
<feature type="transmembrane region" description="Helical" evidence="2">
    <location>
        <begin position="311"/>
        <end position="335"/>
    </location>
</feature>
<feature type="transmembrane region" description="Helical" evidence="2">
    <location>
        <begin position="377"/>
        <end position="400"/>
    </location>
</feature>
<evidence type="ECO:0000256" key="2">
    <source>
        <dbReference type="SAM" id="Phobius"/>
    </source>
</evidence>